<feature type="domain" description="Ricin B lectin" evidence="11">
    <location>
        <begin position="333"/>
        <end position="460"/>
    </location>
</feature>
<evidence type="ECO:0000256" key="10">
    <source>
        <dbReference type="SAM" id="MobiDB-lite"/>
    </source>
</evidence>
<protein>
    <submittedName>
        <fullName evidence="12">Poly(3-hydroxybutyrate) depolymerase</fullName>
    </submittedName>
</protein>
<evidence type="ECO:0000256" key="2">
    <source>
        <dbReference type="ARBA" id="ARBA00010278"/>
    </source>
</evidence>
<dbReference type="SUPFAM" id="SSF50370">
    <property type="entry name" value="Ricin B-like lectins"/>
    <property type="match status" value="1"/>
</dbReference>
<dbReference type="InterPro" id="IPR000772">
    <property type="entry name" value="Ricin_B_lectin"/>
</dbReference>
<gene>
    <name evidence="12" type="ORF">F4553_000164</name>
</gene>
<accession>A0A841BGM7</accession>
<dbReference type="Pfam" id="PF00652">
    <property type="entry name" value="Ricin_B_lectin"/>
    <property type="match status" value="1"/>
</dbReference>
<dbReference type="GO" id="GO:0045493">
    <property type="term" value="P:xylan catabolic process"/>
    <property type="evidence" value="ECO:0007669"/>
    <property type="project" value="UniProtKB-KW"/>
</dbReference>
<dbReference type="Gene3D" id="3.40.50.1820">
    <property type="entry name" value="alpha/beta hydrolase"/>
    <property type="match status" value="1"/>
</dbReference>
<dbReference type="PANTHER" id="PTHR38050:SF1">
    <property type="entry name" value="FERULOYL ESTERASE C"/>
    <property type="match status" value="1"/>
</dbReference>
<dbReference type="RefSeq" id="WP_376776142.1">
    <property type="nucleotide sequence ID" value="NZ_JACHMN010000001.1"/>
</dbReference>
<evidence type="ECO:0000256" key="9">
    <source>
        <dbReference type="ARBA" id="ARBA00025250"/>
    </source>
</evidence>
<keyword evidence="6" id="KW-0378">Hydrolase</keyword>
<evidence type="ECO:0000313" key="12">
    <source>
        <dbReference type="EMBL" id="MBB5866785.1"/>
    </source>
</evidence>
<dbReference type="GO" id="GO:0005576">
    <property type="term" value="C:extracellular region"/>
    <property type="evidence" value="ECO:0007669"/>
    <property type="project" value="UniProtKB-SubCell"/>
</dbReference>
<comment type="subcellular location">
    <subcellularLocation>
        <location evidence="1">Secreted</location>
    </subcellularLocation>
</comment>
<dbReference type="InterPro" id="IPR035992">
    <property type="entry name" value="Ricin_B-like_lectins"/>
</dbReference>
<evidence type="ECO:0000256" key="5">
    <source>
        <dbReference type="ARBA" id="ARBA00022729"/>
    </source>
</evidence>
<organism evidence="12 13">
    <name type="scientific">Allocatelliglobosispora scoriae</name>
    <dbReference type="NCBI Taxonomy" id="643052"/>
    <lineage>
        <taxon>Bacteria</taxon>
        <taxon>Bacillati</taxon>
        <taxon>Actinomycetota</taxon>
        <taxon>Actinomycetes</taxon>
        <taxon>Micromonosporales</taxon>
        <taxon>Micromonosporaceae</taxon>
        <taxon>Allocatelliglobosispora</taxon>
    </lineage>
</organism>
<evidence type="ECO:0000256" key="7">
    <source>
        <dbReference type="ARBA" id="ARBA00023277"/>
    </source>
</evidence>
<evidence type="ECO:0000256" key="6">
    <source>
        <dbReference type="ARBA" id="ARBA00022801"/>
    </source>
</evidence>
<dbReference type="InterPro" id="IPR043595">
    <property type="entry name" value="FaeB/C/D"/>
</dbReference>
<reference evidence="12 13" key="1">
    <citation type="submission" date="2020-08" db="EMBL/GenBank/DDBJ databases">
        <title>Sequencing the genomes of 1000 actinobacteria strains.</title>
        <authorList>
            <person name="Klenk H.-P."/>
        </authorList>
    </citation>
    <scope>NUCLEOTIDE SEQUENCE [LARGE SCALE GENOMIC DNA]</scope>
    <source>
        <strain evidence="12 13">DSM 45362</strain>
    </source>
</reference>
<dbReference type="Gene3D" id="2.80.10.50">
    <property type="match status" value="1"/>
</dbReference>
<evidence type="ECO:0000313" key="13">
    <source>
        <dbReference type="Proteomes" id="UP000587527"/>
    </source>
</evidence>
<dbReference type="GO" id="GO:0030600">
    <property type="term" value="F:feruloyl esterase activity"/>
    <property type="evidence" value="ECO:0007669"/>
    <property type="project" value="InterPro"/>
</dbReference>
<dbReference type="PANTHER" id="PTHR38050">
    <property type="match status" value="1"/>
</dbReference>
<dbReference type="Proteomes" id="UP000587527">
    <property type="component" value="Unassembled WGS sequence"/>
</dbReference>
<dbReference type="InterPro" id="IPR029058">
    <property type="entry name" value="AB_hydrolase_fold"/>
</dbReference>
<dbReference type="EMBL" id="JACHMN010000001">
    <property type="protein sequence ID" value="MBB5866785.1"/>
    <property type="molecule type" value="Genomic_DNA"/>
</dbReference>
<comment type="caution">
    <text evidence="12">The sequence shown here is derived from an EMBL/GenBank/DDBJ whole genome shotgun (WGS) entry which is preliminary data.</text>
</comment>
<sequence>MKLFIGRARPDQKRQSVPRLLGAALAALALAATGVYVVTGTQPAFAAASAGCGKAPTLTSGTRTIQSSGQNRSFILKIPDGYNNTRPHRLAFGFHWLGGTMDQVASGGSDGFSWAYYGMLSQDTGGTTIFVAPQGLGNGWGNSNGQDVTFTDDMIRLIENDLCVDTAQLFSVGFSYGGAMSYALACARANVFRAVAAIAAPGAISGCSGGTQPIAYMGIHGINDNIGSGRGLRDTFVRNNGCTPQNAPEPARNSLTHILTTYSGCRTGYPVVWAAFDGGHQQGPVDGCAGCESGARSWVKPEVWKFFTQFAGTPPSSPPPSSSPSSSPPPTRSNVMVVGGQSGRCIDVPSSSTTNGAQVQLWDCHGGTNQRWTYTASKQLTVYGNKCLDASGAGTANGTAVVIWDCHGRANQQWNLNTNGTVTGVQSGLCLDAAGNATANGTKIQLWSCNGGTNQQWSTRN</sequence>
<comment type="function">
    <text evidence="9">Involved in degradation of plant cell walls. Hydrolyzes the feruloyl-arabinose ester bond in arabinoxylans, and the feruloyl-galactose ester bond in pectin. Active against paranitrophenyl-acetate, methyl ferulate and wheat arabinoxylan.</text>
</comment>
<evidence type="ECO:0000256" key="8">
    <source>
        <dbReference type="ARBA" id="ARBA00023326"/>
    </source>
</evidence>
<evidence type="ECO:0000256" key="1">
    <source>
        <dbReference type="ARBA" id="ARBA00004613"/>
    </source>
</evidence>
<evidence type="ECO:0000256" key="4">
    <source>
        <dbReference type="ARBA" id="ARBA00022651"/>
    </source>
</evidence>
<keyword evidence="7" id="KW-0119">Carbohydrate metabolism</keyword>
<proteinExistence type="inferred from homology"/>
<comment type="similarity">
    <text evidence="2">Belongs to the faeC family.</text>
</comment>
<dbReference type="SUPFAM" id="SSF53474">
    <property type="entry name" value="alpha/beta-Hydrolases"/>
    <property type="match status" value="1"/>
</dbReference>
<keyword evidence="3" id="KW-0964">Secreted</keyword>
<evidence type="ECO:0000259" key="11">
    <source>
        <dbReference type="SMART" id="SM00458"/>
    </source>
</evidence>
<dbReference type="AlphaFoldDB" id="A0A841BGM7"/>
<name>A0A841BGM7_9ACTN</name>
<dbReference type="CDD" id="cd23418">
    <property type="entry name" value="beta-trefoil_Ricin_XLN-like"/>
    <property type="match status" value="1"/>
</dbReference>
<keyword evidence="5" id="KW-0732">Signal</keyword>
<feature type="region of interest" description="Disordered" evidence="10">
    <location>
        <begin position="310"/>
        <end position="336"/>
    </location>
</feature>
<dbReference type="PROSITE" id="PS50231">
    <property type="entry name" value="RICIN_B_LECTIN"/>
    <property type="match status" value="1"/>
</dbReference>
<evidence type="ECO:0000256" key="3">
    <source>
        <dbReference type="ARBA" id="ARBA00022525"/>
    </source>
</evidence>
<keyword evidence="4" id="KW-0858">Xylan degradation</keyword>
<keyword evidence="13" id="KW-1185">Reference proteome</keyword>
<keyword evidence="8" id="KW-0624">Polysaccharide degradation</keyword>
<feature type="compositionally biased region" description="Pro residues" evidence="10">
    <location>
        <begin position="315"/>
        <end position="331"/>
    </location>
</feature>
<dbReference type="SMART" id="SM00458">
    <property type="entry name" value="RICIN"/>
    <property type="match status" value="1"/>
</dbReference>